<comment type="similarity">
    <text evidence="1">Belongs to the CWC16 family.</text>
</comment>
<organism evidence="3 4">
    <name type="scientific">Lepidopterella palustris CBS 459.81</name>
    <dbReference type="NCBI Taxonomy" id="1314670"/>
    <lineage>
        <taxon>Eukaryota</taxon>
        <taxon>Fungi</taxon>
        <taxon>Dikarya</taxon>
        <taxon>Ascomycota</taxon>
        <taxon>Pezizomycotina</taxon>
        <taxon>Dothideomycetes</taxon>
        <taxon>Pleosporomycetidae</taxon>
        <taxon>Mytilinidiales</taxon>
        <taxon>Argynnaceae</taxon>
        <taxon>Lepidopterella</taxon>
    </lineage>
</organism>
<dbReference type="GO" id="GO:0071014">
    <property type="term" value="C:post-mRNA release spliceosomal complex"/>
    <property type="evidence" value="ECO:0007669"/>
    <property type="project" value="TreeGrafter"/>
</dbReference>
<feature type="region of interest" description="Disordered" evidence="2">
    <location>
        <begin position="1"/>
        <end position="22"/>
    </location>
</feature>
<protein>
    <recommendedName>
        <fullName evidence="5">DUF572-domain-containing protein</fullName>
    </recommendedName>
</protein>
<dbReference type="GO" id="GO:0000398">
    <property type="term" value="P:mRNA splicing, via spliceosome"/>
    <property type="evidence" value="ECO:0007669"/>
    <property type="project" value="InterPro"/>
</dbReference>
<name>A0A8E2E0P3_9PEZI</name>
<dbReference type="AlphaFoldDB" id="A0A8E2E0P3"/>
<evidence type="ECO:0000256" key="2">
    <source>
        <dbReference type="SAM" id="MobiDB-lite"/>
    </source>
</evidence>
<evidence type="ECO:0000256" key="1">
    <source>
        <dbReference type="ARBA" id="ARBA00005595"/>
    </source>
</evidence>
<dbReference type="OrthoDB" id="360327at2759"/>
<sequence>MGRYYPPSTTSAPTFNKTSHPLGARARKLPQGILTVRFEMPFAVWCAHCNPPAIIGQGVRFNAEKKKVGMYHSTPIWSFRMKHTACGGWMEIRTDPASTEYVVAEGGKRRDYGEEGRYGGVGVGVGGEGEGKILSVEERERRRVDAFAALEGRVGEKGERERWRERVEELWEAQEKAWRDPYEVNRRLRREFREEKRGRERVAAEKEALREKFGVGFEIVDEVEADGVRAGLVEFGASSAGDRDVERAARKPLFDVEPRLEKRSVKESVKGVKKTRAEKEAEKRRDVLQLELRGNTRAAMDPFLVSGGRSADKGSAGRVIVGLKRKRKDEAKDEDHTGVDTGTAIIEGNEKARTVTMKPSLPLVDYDSD</sequence>
<dbReference type="PANTHER" id="PTHR12111:SF2">
    <property type="entry name" value="SPLICING FACTOR YJU2B-RELATED"/>
    <property type="match status" value="1"/>
</dbReference>
<gene>
    <name evidence="3" type="ORF">K432DRAFT_409244</name>
</gene>
<dbReference type="InterPro" id="IPR007590">
    <property type="entry name" value="Saf4/Yju2"/>
</dbReference>
<feature type="compositionally biased region" description="Basic and acidic residues" evidence="2">
    <location>
        <begin position="328"/>
        <end position="338"/>
    </location>
</feature>
<reference evidence="3 4" key="1">
    <citation type="journal article" date="2016" name="Nat. Commun.">
        <title>Ectomycorrhizal ecology is imprinted in the genome of the dominant symbiotic fungus Cenococcum geophilum.</title>
        <authorList>
            <consortium name="DOE Joint Genome Institute"/>
            <person name="Peter M."/>
            <person name="Kohler A."/>
            <person name="Ohm R.A."/>
            <person name="Kuo A."/>
            <person name="Krutzmann J."/>
            <person name="Morin E."/>
            <person name="Arend M."/>
            <person name="Barry K.W."/>
            <person name="Binder M."/>
            <person name="Choi C."/>
            <person name="Clum A."/>
            <person name="Copeland A."/>
            <person name="Grisel N."/>
            <person name="Haridas S."/>
            <person name="Kipfer T."/>
            <person name="LaButti K."/>
            <person name="Lindquist E."/>
            <person name="Lipzen A."/>
            <person name="Maire R."/>
            <person name="Meier B."/>
            <person name="Mihaltcheva S."/>
            <person name="Molinier V."/>
            <person name="Murat C."/>
            <person name="Poggeler S."/>
            <person name="Quandt C.A."/>
            <person name="Sperisen C."/>
            <person name="Tritt A."/>
            <person name="Tisserant E."/>
            <person name="Crous P.W."/>
            <person name="Henrissat B."/>
            <person name="Nehls U."/>
            <person name="Egli S."/>
            <person name="Spatafora J.W."/>
            <person name="Grigoriev I.V."/>
            <person name="Martin F.M."/>
        </authorList>
    </citation>
    <scope>NUCLEOTIDE SEQUENCE [LARGE SCALE GENOMIC DNA]</scope>
    <source>
        <strain evidence="3 4">CBS 459.81</strain>
    </source>
</reference>
<dbReference type="Proteomes" id="UP000250266">
    <property type="component" value="Unassembled WGS sequence"/>
</dbReference>
<dbReference type="Pfam" id="PF04502">
    <property type="entry name" value="Saf4_Yju2"/>
    <property type="match status" value="1"/>
</dbReference>
<dbReference type="PANTHER" id="PTHR12111">
    <property type="entry name" value="SPLICING FACTOR YJU2"/>
    <property type="match status" value="1"/>
</dbReference>
<dbReference type="GO" id="GO:0005684">
    <property type="term" value="C:U2-type spliceosomal complex"/>
    <property type="evidence" value="ECO:0007669"/>
    <property type="project" value="TreeGrafter"/>
</dbReference>
<evidence type="ECO:0000313" key="4">
    <source>
        <dbReference type="Proteomes" id="UP000250266"/>
    </source>
</evidence>
<feature type="compositionally biased region" description="Polar residues" evidence="2">
    <location>
        <begin position="7"/>
        <end position="19"/>
    </location>
</feature>
<feature type="region of interest" description="Disordered" evidence="2">
    <location>
        <begin position="324"/>
        <end position="345"/>
    </location>
</feature>
<proteinExistence type="inferred from homology"/>
<evidence type="ECO:0008006" key="5">
    <source>
        <dbReference type="Google" id="ProtNLM"/>
    </source>
</evidence>
<evidence type="ECO:0000313" key="3">
    <source>
        <dbReference type="EMBL" id="OCK75186.1"/>
    </source>
</evidence>
<accession>A0A8E2E0P3</accession>
<keyword evidence="4" id="KW-1185">Reference proteome</keyword>
<dbReference type="EMBL" id="KV745352">
    <property type="protein sequence ID" value="OCK75186.1"/>
    <property type="molecule type" value="Genomic_DNA"/>
</dbReference>